<organism evidence="10 11">
    <name type="scientific">Hebeloma cylindrosporum</name>
    <dbReference type="NCBI Taxonomy" id="76867"/>
    <lineage>
        <taxon>Eukaryota</taxon>
        <taxon>Fungi</taxon>
        <taxon>Dikarya</taxon>
        <taxon>Basidiomycota</taxon>
        <taxon>Agaricomycotina</taxon>
        <taxon>Agaricomycetes</taxon>
        <taxon>Agaricomycetidae</taxon>
        <taxon>Agaricales</taxon>
        <taxon>Agaricineae</taxon>
        <taxon>Hymenogastraceae</taxon>
        <taxon>Hebeloma</taxon>
    </lineage>
</organism>
<evidence type="ECO:0000256" key="1">
    <source>
        <dbReference type="ARBA" id="ARBA00004123"/>
    </source>
</evidence>
<feature type="region of interest" description="Disordered" evidence="8">
    <location>
        <begin position="971"/>
        <end position="1023"/>
    </location>
</feature>
<comment type="subcellular location">
    <subcellularLocation>
        <location evidence="1 7">Nucleus</location>
    </subcellularLocation>
</comment>
<evidence type="ECO:0000259" key="9">
    <source>
        <dbReference type="Pfam" id="PF10513"/>
    </source>
</evidence>
<dbReference type="InterPro" id="IPR024943">
    <property type="entry name" value="Enhancer_polycomb"/>
</dbReference>
<feature type="region of interest" description="Disordered" evidence="8">
    <location>
        <begin position="161"/>
        <end position="191"/>
    </location>
</feature>
<sequence length="1023" mass="112611">MPRNLHPAASTLRNRNRITNKTRLKIHQGSLDADAVLIPDEDEEKHRLTNLVAGVDAEDANEHHLQEVLSAVHRNNVNSRATRGAADKASATAQAAFIPTPDSTGVVDNYDELYPANRWKDPASYVCTSQTVEEHITNGIANGFTYYMDERDKEWLDKNNEEARGEGTSAQGAVSTSGTRTSARSAKAKGKEPEISQPIVISEDEFELVIGVFEKVTHERTEYLHHGLQTGMDFPAFSEYQDVFSATLPVSMFANYTIPTWIPAPAALLKVAKAVYPYWKERRLERDGHRIIPTLNGDESDTLNESYICFRRRESKAIRKTRASQVTSSDKLARLQMELSYPLELAKAILTRESLKKECAVHSQGVWEKRLAFADLKRKFPSLHDKLDEELLVDKERPTKRSDISRVPGLKIRTSDQSQPKEVVIRPKERLQIIRDQIDATLARQKDLDHHWEDQVDAPYQSLPVPYASKLFKYIPLSSTPSWPSSSSDKTDEDCSPSPQPTARAIRLRQARMGRVYLDRYDAGPRPISKLPRSSLFALPENQEMDVDEDPEELERKRRLEEKWKYDMDDLPSTGPGGVDEQDRILVDDYSLPYLRHTMTLYTDDDHWNLLNNPSIRVPGPGGTLHDVIPFKLGQSQQQQTVMRRDAQGVLRAYPVTVNGMVPPGLPRNHPLAMAAVGGTPVAMQHQIKQMQPPTTAPQMRISSNGGMRPPVLPVSSLQQPNGSTPLHVSPPHPLPVPVSQPPNGVNGVSRAAISMPHVDVQKAPEVVATPAFPNGVTPLPQAEPNAELTVSGIPARPKSQNVTPQSHVGLGVPTNGYHLTPMNSMAAAALANTASYQHNQNPQHGGGLSLQQMQNLKTVFANMPAPELAAMQAGRGIPGSYMHIGPNAANMMQIPPGANLNMNLKLPPSRQMQWMNSPMQRPASIANGLDSQLNGAAIASPNPAHAVPVRSPSANGSRAGMRNGVHINGQHSMSPLMQPSPSPIPNIAQSQSPPRIPMTPNMGMASPSLQQQQPVGGNQNGY</sequence>
<accession>A0A0C3CL49</accession>
<gene>
    <name evidence="10" type="ORF">M413DRAFT_66773</name>
</gene>
<evidence type="ECO:0000256" key="4">
    <source>
        <dbReference type="ARBA" id="ARBA00023163"/>
    </source>
</evidence>
<evidence type="ECO:0000313" key="11">
    <source>
        <dbReference type="Proteomes" id="UP000053424"/>
    </source>
</evidence>
<evidence type="ECO:0000313" key="10">
    <source>
        <dbReference type="EMBL" id="KIM44854.1"/>
    </source>
</evidence>
<dbReference type="OrthoDB" id="435275at2759"/>
<proteinExistence type="inferred from homology"/>
<feature type="compositionally biased region" description="Low complexity" evidence="8">
    <location>
        <begin position="479"/>
        <end position="488"/>
    </location>
</feature>
<evidence type="ECO:0000256" key="5">
    <source>
        <dbReference type="ARBA" id="ARBA00023242"/>
    </source>
</evidence>
<dbReference type="InterPro" id="IPR019542">
    <property type="entry name" value="Enhancer_polycomb-like_N"/>
</dbReference>
<feature type="domain" description="Enhancer of polycomb-like N-terminal" evidence="9">
    <location>
        <begin position="15"/>
        <end position="215"/>
    </location>
</feature>
<feature type="region of interest" description="Disordered" evidence="8">
    <location>
        <begin position="479"/>
        <end position="502"/>
    </location>
</feature>
<dbReference type="Pfam" id="PF10513">
    <property type="entry name" value="EPL1"/>
    <property type="match status" value="1"/>
</dbReference>
<dbReference type="GO" id="GO:0006357">
    <property type="term" value="P:regulation of transcription by RNA polymerase II"/>
    <property type="evidence" value="ECO:0007669"/>
    <property type="project" value="InterPro"/>
</dbReference>
<dbReference type="AlphaFoldDB" id="A0A0C3CL49"/>
<reference evidence="11" key="2">
    <citation type="submission" date="2015-01" db="EMBL/GenBank/DDBJ databases">
        <title>Evolutionary Origins and Diversification of the Mycorrhizal Mutualists.</title>
        <authorList>
            <consortium name="DOE Joint Genome Institute"/>
            <consortium name="Mycorrhizal Genomics Consortium"/>
            <person name="Kohler A."/>
            <person name="Kuo A."/>
            <person name="Nagy L.G."/>
            <person name="Floudas D."/>
            <person name="Copeland A."/>
            <person name="Barry K.W."/>
            <person name="Cichocki N."/>
            <person name="Veneault-Fourrey C."/>
            <person name="LaButti K."/>
            <person name="Lindquist E.A."/>
            <person name="Lipzen A."/>
            <person name="Lundell T."/>
            <person name="Morin E."/>
            <person name="Murat C."/>
            <person name="Riley R."/>
            <person name="Ohm R."/>
            <person name="Sun H."/>
            <person name="Tunlid A."/>
            <person name="Henrissat B."/>
            <person name="Grigoriev I.V."/>
            <person name="Hibbett D.S."/>
            <person name="Martin F."/>
        </authorList>
    </citation>
    <scope>NUCLEOTIDE SEQUENCE [LARGE SCALE GENOMIC DNA]</scope>
    <source>
        <strain evidence="11">h7</strain>
    </source>
</reference>
<protein>
    <recommendedName>
        <fullName evidence="7">Enhancer of polycomb-like protein</fullName>
    </recommendedName>
</protein>
<dbReference type="STRING" id="686832.A0A0C3CL49"/>
<evidence type="ECO:0000256" key="3">
    <source>
        <dbReference type="ARBA" id="ARBA00023015"/>
    </source>
</evidence>
<evidence type="ECO:0000256" key="6">
    <source>
        <dbReference type="ARBA" id="ARBA00025513"/>
    </source>
</evidence>
<dbReference type="EMBL" id="KN831773">
    <property type="protein sequence ID" value="KIM44854.1"/>
    <property type="molecule type" value="Genomic_DNA"/>
</dbReference>
<dbReference type="HOGENOM" id="CLU_011403_0_0_1"/>
<dbReference type="GO" id="GO:0005634">
    <property type="term" value="C:nucleus"/>
    <property type="evidence" value="ECO:0007669"/>
    <property type="project" value="UniProtKB-SubCell"/>
</dbReference>
<evidence type="ECO:0000256" key="8">
    <source>
        <dbReference type="SAM" id="MobiDB-lite"/>
    </source>
</evidence>
<keyword evidence="4 7" id="KW-0804">Transcription</keyword>
<dbReference type="Proteomes" id="UP000053424">
    <property type="component" value="Unassembled WGS sequence"/>
</dbReference>
<dbReference type="PANTHER" id="PTHR14898">
    <property type="entry name" value="ENHANCER OF POLYCOMB"/>
    <property type="match status" value="1"/>
</dbReference>
<reference evidence="10 11" key="1">
    <citation type="submission" date="2014-04" db="EMBL/GenBank/DDBJ databases">
        <authorList>
            <consortium name="DOE Joint Genome Institute"/>
            <person name="Kuo A."/>
            <person name="Gay G."/>
            <person name="Dore J."/>
            <person name="Kohler A."/>
            <person name="Nagy L.G."/>
            <person name="Floudas D."/>
            <person name="Copeland A."/>
            <person name="Barry K.W."/>
            <person name="Cichocki N."/>
            <person name="Veneault-Fourrey C."/>
            <person name="LaButti K."/>
            <person name="Lindquist E.A."/>
            <person name="Lipzen A."/>
            <person name="Lundell T."/>
            <person name="Morin E."/>
            <person name="Murat C."/>
            <person name="Sun H."/>
            <person name="Tunlid A."/>
            <person name="Henrissat B."/>
            <person name="Grigoriev I.V."/>
            <person name="Hibbett D.S."/>
            <person name="Martin F."/>
            <person name="Nordberg H.P."/>
            <person name="Cantor M.N."/>
            <person name="Hua S.X."/>
        </authorList>
    </citation>
    <scope>NUCLEOTIDE SEQUENCE [LARGE SCALE GENOMIC DNA]</scope>
    <source>
        <strain evidence="11">h7</strain>
    </source>
</reference>
<comment type="function">
    <text evidence="6">Component of the NuA4 histone acetyltransferase complex which is involved in transcriptional activation of selected genes principally by acetylation of nucleosomal histone H4 and H2A. The NuA4 complex is also involved in DNA repair. Involved in gene silencing by neighboring heterochromatin, blockage of the silencing spreading along the chromosome, and required for cell cycle progression through G2/M.</text>
</comment>
<keyword evidence="11" id="KW-1185">Reference proteome</keyword>
<keyword evidence="5 7" id="KW-0539">Nucleus</keyword>
<feature type="compositionally biased region" description="Low complexity" evidence="8">
    <location>
        <begin position="172"/>
        <end position="185"/>
    </location>
</feature>
<comment type="similarity">
    <text evidence="2 7">Belongs to the enhancer of polycomb family.</text>
</comment>
<feature type="compositionally biased region" description="Low complexity" evidence="8">
    <location>
        <begin position="1011"/>
        <end position="1023"/>
    </location>
</feature>
<keyword evidence="3 7" id="KW-0805">Transcription regulation</keyword>
<dbReference type="GO" id="GO:0035267">
    <property type="term" value="C:NuA4 histone acetyltransferase complex"/>
    <property type="evidence" value="ECO:0007669"/>
    <property type="project" value="InterPro"/>
</dbReference>
<evidence type="ECO:0000256" key="2">
    <source>
        <dbReference type="ARBA" id="ARBA00008035"/>
    </source>
</evidence>
<feature type="region of interest" description="Disordered" evidence="8">
    <location>
        <begin position="400"/>
        <end position="422"/>
    </location>
</feature>
<evidence type="ECO:0000256" key="7">
    <source>
        <dbReference type="RuleBase" id="RU361124"/>
    </source>
</evidence>
<name>A0A0C3CL49_HEBCY</name>